<dbReference type="Gene3D" id="3.30.710.10">
    <property type="entry name" value="Potassium Channel Kv1.1, Chain A"/>
    <property type="match status" value="1"/>
</dbReference>
<evidence type="ECO:0000259" key="2">
    <source>
        <dbReference type="PROSITE" id="PS50097"/>
    </source>
</evidence>
<dbReference type="SUPFAM" id="SSF50985">
    <property type="entry name" value="RCC1/BLIP-II"/>
    <property type="match status" value="1"/>
</dbReference>
<dbReference type="PANTHER" id="PTHR45982:SF1">
    <property type="entry name" value="REGULATOR OF CHROMOSOME CONDENSATION"/>
    <property type="match status" value="1"/>
</dbReference>
<dbReference type="Pfam" id="PF00651">
    <property type="entry name" value="BTB"/>
    <property type="match status" value="1"/>
</dbReference>
<proteinExistence type="predicted"/>
<dbReference type="InterPro" id="IPR000408">
    <property type="entry name" value="Reg_chr_condens"/>
</dbReference>
<dbReference type="InterPro" id="IPR009091">
    <property type="entry name" value="RCC1/BLIP-II"/>
</dbReference>
<dbReference type="CDD" id="cd18186">
    <property type="entry name" value="BTB_POZ_ZBTB_KLHL-like"/>
    <property type="match status" value="1"/>
</dbReference>
<evidence type="ECO:0000313" key="3">
    <source>
        <dbReference type="EMBL" id="KAJ5080555.1"/>
    </source>
</evidence>
<dbReference type="Pfam" id="PF00415">
    <property type="entry name" value="RCC1"/>
    <property type="match status" value="2"/>
</dbReference>
<dbReference type="AlphaFoldDB" id="A0A9Q0M0A4"/>
<feature type="domain" description="BTB" evidence="2">
    <location>
        <begin position="447"/>
        <end position="513"/>
    </location>
</feature>
<accession>A0A9Q0M0A4</accession>
<comment type="caution">
    <text evidence="3">The sequence shown here is derived from an EMBL/GenBank/DDBJ whole genome shotgun (WGS) entry which is preliminary data.</text>
</comment>
<dbReference type="PROSITE" id="PS50012">
    <property type="entry name" value="RCC1_3"/>
    <property type="match status" value="2"/>
</dbReference>
<name>A0A9Q0M0A4_ANAIG</name>
<dbReference type="InterPro" id="IPR000210">
    <property type="entry name" value="BTB/POZ_dom"/>
</dbReference>
<dbReference type="PROSITE" id="PS50097">
    <property type="entry name" value="BTB"/>
    <property type="match status" value="1"/>
</dbReference>
<feature type="repeat" description="RCC1" evidence="1">
    <location>
        <begin position="79"/>
        <end position="133"/>
    </location>
</feature>
<gene>
    <name evidence="3" type="ORF">M0811_14000</name>
</gene>
<dbReference type="Proteomes" id="UP001149090">
    <property type="component" value="Unassembled WGS sequence"/>
</dbReference>
<dbReference type="InterPro" id="IPR051553">
    <property type="entry name" value="Ran_GTPase-activating"/>
</dbReference>
<dbReference type="GO" id="GO:0005737">
    <property type="term" value="C:cytoplasm"/>
    <property type="evidence" value="ECO:0007669"/>
    <property type="project" value="TreeGrafter"/>
</dbReference>
<evidence type="ECO:0000256" key="1">
    <source>
        <dbReference type="PROSITE-ProRule" id="PRU00235"/>
    </source>
</evidence>
<dbReference type="OrthoDB" id="5370059at2759"/>
<dbReference type="PANTHER" id="PTHR45982">
    <property type="entry name" value="REGULATOR OF CHROMOSOME CONDENSATION"/>
    <property type="match status" value="1"/>
</dbReference>
<dbReference type="SUPFAM" id="SSF54695">
    <property type="entry name" value="POZ domain"/>
    <property type="match status" value="1"/>
</dbReference>
<organism evidence="3 4">
    <name type="scientific">Anaeramoeba ignava</name>
    <name type="common">Anaerobic marine amoeba</name>
    <dbReference type="NCBI Taxonomy" id="1746090"/>
    <lineage>
        <taxon>Eukaryota</taxon>
        <taxon>Metamonada</taxon>
        <taxon>Anaeramoebidae</taxon>
        <taxon>Anaeramoeba</taxon>
    </lineage>
</organism>
<protein>
    <submittedName>
        <fullName evidence="3">Btk-binding protein-related</fullName>
    </submittedName>
</protein>
<dbReference type="Gene3D" id="2.130.10.30">
    <property type="entry name" value="Regulator of chromosome condensation 1/beta-lactamase-inhibitor protein II"/>
    <property type="match status" value="1"/>
</dbReference>
<dbReference type="InterPro" id="IPR011333">
    <property type="entry name" value="SKP1/BTB/POZ_sf"/>
</dbReference>
<feature type="repeat" description="RCC1" evidence="1">
    <location>
        <begin position="184"/>
        <end position="235"/>
    </location>
</feature>
<evidence type="ECO:0000313" key="4">
    <source>
        <dbReference type="Proteomes" id="UP001149090"/>
    </source>
</evidence>
<dbReference type="GO" id="GO:0005085">
    <property type="term" value="F:guanyl-nucleotide exchange factor activity"/>
    <property type="evidence" value="ECO:0007669"/>
    <property type="project" value="TreeGrafter"/>
</dbReference>
<dbReference type="EMBL" id="JAPDFW010000008">
    <property type="protein sequence ID" value="KAJ5080555.1"/>
    <property type="molecule type" value="Genomic_DNA"/>
</dbReference>
<sequence>MNELWIFQNKGTDIKPLNINIEEEIKEISSGTPGTMITTTNGKLYEYQESNQNIKKLSLEDVVKARVSFEHFLILKSDGTVYSYGRNTYGHQGHGNSSQSLDSPKRIEFFIEKKIFIKDIACGCYQSYFITSNNDLYSCGYNIDCETGVSGDSNIWIPIFVSKNVSRVFSDDYAFHFFFQDFSGNFYSSGRNGAGQLGINSKSSVKGYQLVPDLCDKKVIMISCSYQHSIAIIENEKGFHEIWIAGGTFQPSNGSFRKVEGFNDKRVSCVSGCCWDASLLTEDLELYLPNSDKDYKPYPQKESLKLNNKHKHLMIETGRSNSIIYSVSLTFSVLQEDLQRALSLNDLVDVNIKGIDGVISAHKIFIEQRICIKNEILIEKLLEFLETKTIKEIQEFLEFIYTGTTKNYLILREIEEEFKIQNIIEKTGGINNLEKDFSELFYEEETKDFKIICQNEEIKVHKFILLVRSDLFRGMFISVTDSSNQVSDYNNRTPVEIKSIIKLMYFGTFDSDTPIEVINDFQDIIDYYQLNPRMNHLIENSNK</sequence>
<reference evidence="3" key="1">
    <citation type="submission" date="2022-10" db="EMBL/GenBank/DDBJ databases">
        <title>Novel sulphate-reducing endosymbionts in the free-living metamonad Anaeramoeba.</title>
        <authorList>
            <person name="Jerlstrom-Hultqvist J."/>
            <person name="Cepicka I."/>
            <person name="Gallot-Lavallee L."/>
            <person name="Salas-Leiva D."/>
            <person name="Curtis B.A."/>
            <person name="Zahonova K."/>
            <person name="Pipaliya S."/>
            <person name="Dacks J."/>
            <person name="Roger A.J."/>
        </authorList>
    </citation>
    <scope>NUCLEOTIDE SEQUENCE</scope>
    <source>
        <strain evidence="3">BMAN</strain>
    </source>
</reference>
<keyword evidence="4" id="KW-1185">Reference proteome</keyword>